<organism evidence="2 3">
    <name type="scientific">Rhizobium leguminosarum</name>
    <dbReference type="NCBI Taxonomy" id="384"/>
    <lineage>
        <taxon>Bacteria</taxon>
        <taxon>Pseudomonadati</taxon>
        <taxon>Pseudomonadota</taxon>
        <taxon>Alphaproteobacteria</taxon>
        <taxon>Hyphomicrobiales</taxon>
        <taxon>Rhizobiaceae</taxon>
        <taxon>Rhizobium/Agrobacterium group</taxon>
        <taxon>Rhizobium</taxon>
    </lineage>
</organism>
<gene>
    <name evidence="2" type="ORF">CUJ84_Chr002795</name>
</gene>
<keyword evidence="1" id="KW-0732">Signal</keyword>
<feature type="chain" id="PRO_5014662506" evidence="1">
    <location>
        <begin position="26"/>
        <end position="175"/>
    </location>
</feature>
<evidence type="ECO:0000313" key="3">
    <source>
        <dbReference type="Proteomes" id="UP000238523"/>
    </source>
</evidence>
<evidence type="ECO:0000313" key="2">
    <source>
        <dbReference type="EMBL" id="AUW43144.1"/>
    </source>
</evidence>
<dbReference type="EMBL" id="CP025012">
    <property type="protein sequence ID" value="AUW43144.1"/>
    <property type="molecule type" value="Genomic_DNA"/>
</dbReference>
<proteinExistence type="predicted"/>
<evidence type="ECO:0000256" key="1">
    <source>
        <dbReference type="SAM" id="SignalP"/>
    </source>
</evidence>
<reference evidence="2 3" key="1">
    <citation type="submission" date="2017-11" db="EMBL/GenBank/DDBJ databases">
        <title>Complete genome of Rhizobium leguminosarum Norway, an ineffective micro-symbiont.</title>
        <authorList>
            <person name="Hoffrichter A."/>
            <person name="Liang J."/>
            <person name="Brachmann A."/>
            <person name="Marin M."/>
        </authorList>
    </citation>
    <scope>NUCLEOTIDE SEQUENCE [LARGE SCALE GENOMIC DNA]</scope>
    <source>
        <strain evidence="2 3">Norway</strain>
    </source>
</reference>
<dbReference type="RefSeq" id="WP_029870592.1">
    <property type="nucleotide sequence ID" value="NZ_CP025012.1"/>
</dbReference>
<dbReference type="Proteomes" id="UP000238523">
    <property type="component" value="Chromosome"/>
</dbReference>
<protein>
    <submittedName>
        <fullName evidence="2">Uncharacterized protein</fullName>
    </submittedName>
</protein>
<dbReference type="PROSITE" id="PS51257">
    <property type="entry name" value="PROKAR_LIPOPROTEIN"/>
    <property type="match status" value="1"/>
</dbReference>
<dbReference type="AlphaFoldDB" id="A0A2K9Z4F2"/>
<name>A0A2K9Z4F2_RHILE</name>
<sequence>MTYGQRLICSVAFALTALSSGAACAQTPDDLHDFKLGSSFADAQRNANEKGWKLKELSSFHPDLSSFLPGQWVVEGSNLGLFVCDDKIASIQQHRDGGVDDFALIVLGFRTKYGEPATTIVTFPFGATWISNIDARFVSPSGESVNVQLSSTAGKLGIHLNFFNANMSCSTETKP</sequence>
<feature type="signal peptide" evidence="1">
    <location>
        <begin position="1"/>
        <end position="25"/>
    </location>
</feature>
<accession>A0A2K9Z4F2</accession>